<dbReference type="GO" id="GO:0005886">
    <property type="term" value="C:plasma membrane"/>
    <property type="evidence" value="ECO:0007669"/>
    <property type="project" value="UniProtKB-SubCell"/>
</dbReference>
<dbReference type="InterPro" id="IPR029151">
    <property type="entry name" value="Sensor-like_sf"/>
</dbReference>
<keyword evidence="9" id="KW-0418">Kinase</keyword>
<dbReference type="InterPro" id="IPR036890">
    <property type="entry name" value="HATPase_C_sf"/>
</dbReference>
<keyword evidence="10" id="KW-0067">ATP-binding</keyword>
<evidence type="ECO:0000256" key="11">
    <source>
        <dbReference type="ARBA" id="ARBA00022989"/>
    </source>
</evidence>
<dbReference type="PRINTS" id="PR00344">
    <property type="entry name" value="BCTRLSENSOR"/>
</dbReference>
<dbReference type="PROSITE" id="PS50109">
    <property type="entry name" value="HIS_KIN"/>
    <property type="match status" value="1"/>
</dbReference>
<dbReference type="CDD" id="cd06225">
    <property type="entry name" value="HAMP"/>
    <property type="match status" value="1"/>
</dbReference>
<dbReference type="Proteomes" id="UP000028547">
    <property type="component" value="Unassembled WGS sequence"/>
</dbReference>
<gene>
    <name evidence="17" type="ORF">Q664_44180</name>
</gene>
<dbReference type="InterPro" id="IPR003594">
    <property type="entry name" value="HATPase_dom"/>
</dbReference>
<dbReference type="GO" id="GO:0000155">
    <property type="term" value="F:phosphorelay sensor kinase activity"/>
    <property type="evidence" value="ECO:0007669"/>
    <property type="project" value="InterPro"/>
</dbReference>
<keyword evidence="5" id="KW-0597">Phosphoprotein</keyword>
<evidence type="ECO:0000259" key="16">
    <source>
        <dbReference type="PROSITE" id="PS50885"/>
    </source>
</evidence>
<dbReference type="CDD" id="cd12914">
    <property type="entry name" value="PDC1_DGC_like"/>
    <property type="match status" value="1"/>
</dbReference>
<dbReference type="EMBL" id="JPMI01000309">
    <property type="protein sequence ID" value="KFA87976.1"/>
    <property type="molecule type" value="Genomic_DNA"/>
</dbReference>
<dbReference type="InterPro" id="IPR036097">
    <property type="entry name" value="HisK_dim/P_sf"/>
</dbReference>
<keyword evidence="12" id="KW-0902">Two-component regulatory system</keyword>
<dbReference type="SMART" id="SM00304">
    <property type="entry name" value="HAMP"/>
    <property type="match status" value="1"/>
</dbReference>
<dbReference type="GO" id="GO:0007234">
    <property type="term" value="P:osmosensory signaling via phosphorelay pathway"/>
    <property type="evidence" value="ECO:0007669"/>
    <property type="project" value="TreeGrafter"/>
</dbReference>
<dbReference type="CDD" id="cd00082">
    <property type="entry name" value="HisKA"/>
    <property type="match status" value="1"/>
</dbReference>
<dbReference type="EC" id="2.7.13.3" evidence="3"/>
<comment type="subcellular location">
    <subcellularLocation>
        <location evidence="2">Cell membrane</location>
        <topology evidence="2">Multi-pass membrane protein</topology>
    </subcellularLocation>
</comment>
<dbReference type="SMART" id="SM00388">
    <property type="entry name" value="HisKA"/>
    <property type="match status" value="1"/>
</dbReference>
<name>A0A084SHP1_9BACT</name>
<evidence type="ECO:0000256" key="9">
    <source>
        <dbReference type="ARBA" id="ARBA00022777"/>
    </source>
</evidence>
<dbReference type="Gene3D" id="3.30.565.10">
    <property type="entry name" value="Histidine kinase-like ATPase, C-terminal domain"/>
    <property type="match status" value="1"/>
</dbReference>
<evidence type="ECO:0000256" key="3">
    <source>
        <dbReference type="ARBA" id="ARBA00012438"/>
    </source>
</evidence>
<dbReference type="SUPFAM" id="SSF47384">
    <property type="entry name" value="Homodimeric domain of signal transducing histidine kinase"/>
    <property type="match status" value="1"/>
</dbReference>
<dbReference type="CDD" id="cd00075">
    <property type="entry name" value="HATPase"/>
    <property type="match status" value="1"/>
</dbReference>
<evidence type="ECO:0000313" key="17">
    <source>
        <dbReference type="EMBL" id="KFA87976.1"/>
    </source>
</evidence>
<evidence type="ECO:0000256" key="12">
    <source>
        <dbReference type="ARBA" id="ARBA00023012"/>
    </source>
</evidence>
<evidence type="ECO:0000259" key="15">
    <source>
        <dbReference type="PROSITE" id="PS50109"/>
    </source>
</evidence>
<dbReference type="SUPFAM" id="SSF55874">
    <property type="entry name" value="ATPase domain of HSP90 chaperone/DNA topoisomerase II/histidine kinase"/>
    <property type="match status" value="1"/>
</dbReference>
<dbReference type="SMART" id="SM00387">
    <property type="entry name" value="HATPase_c"/>
    <property type="match status" value="1"/>
</dbReference>
<dbReference type="InterPro" id="IPR003661">
    <property type="entry name" value="HisK_dim/P_dom"/>
</dbReference>
<feature type="transmembrane region" description="Helical" evidence="14">
    <location>
        <begin position="20"/>
        <end position="39"/>
    </location>
</feature>
<feature type="transmembrane region" description="Helical" evidence="14">
    <location>
        <begin position="292"/>
        <end position="313"/>
    </location>
</feature>
<evidence type="ECO:0000256" key="1">
    <source>
        <dbReference type="ARBA" id="ARBA00000085"/>
    </source>
</evidence>
<dbReference type="Gene3D" id="6.10.340.10">
    <property type="match status" value="1"/>
</dbReference>
<evidence type="ECO:0000313" key="18">
    <source>
        <dbReference type="Proteomes" id="UP000028547"/>
    </source>
</evidence>
<keyword evidence="7 14" id="KW-0812">Transmembrane</keyword>
<dbReference type="GO" id="GO:0030295">
    <property type="term" value="F:protein kinase activator activity"/>
    <property type="evidence" value="ECO:0007669"/>
    <property type="project" value="TreeGrafter"/>
</dbReference>
<organism evidence="17 18">
    <name type="scientific">Archangium violaceum Cb vi76</name>
    <dbReference type="NCBI Taxonomy" id="1406225"/>
    <lineage>
        <taxon>Bacteria</taxon>
        <taxon>Pseudomonadati</taxon>
        <taxon>Myxococcota</taxon>
        <taxon>Myxococcia</taxon>
        <taxon>Myxococcales</taxon>
        <taxon>Cystobacterineae</taxon>
        <taxon>Archangiaceae</taxon>
        <taxon>Archangium</taxon>
    </lineage>
</organism>
<feature type="domain" description="HAMP" evidence="16">
    <location>
        <begin position="311"/>
        <end position="368"/>
    </location>
</feature>
<evidence type="ECO:0000256" key="2">
    <source>
        <dbReference type="ARBA" id="ARBA00004651"/>
    </source>
</evidence>
<dbReference type="Pfam" id="PF02743">
    <property type="entry name" value="dCache_1"/>
    <property type="match status" value="1"/>
</dbReference>
<dbReference type="AlphaFoldDB" id="A0A084SHP1"/>
<dbReference type="InterPro" id="IPR033479">
    <property type="entry name" value="dCache_1"/>
</dbReference>
<dbReference type="CDD" id="cd18774">
    <property type="entry name" value="PDC2_HK_sensor"/>
    <property type="match status" value="1"/>
</dbReference>
<reference evidence="17 18" key="1">
    <citation type="submission" date="2014-07" db="EMBL/GenBank/DDBJ databases">
        <title>Draft Genome Sequence of Gephyronic Acid Producer, Cystobacter violaceus Strain Cb vi76.</title>
        <authorList>
            <person name="Stevens D.C."/>
            <person name="Young J."/>
            <person name="Carmichael R."/>
            <person name="Tan J."/>
            <person name="Taylor R.E."/>
        </authorList>
    </citation>
    <scope>NUCLEOTIDE SEQUENCE [LARGE SCALE GENOMIC DNA]</scope>
    <source>
        <strain evidence="17 18">Cb vi76</strain>
    </source>
</reference>
<dbReference type="InterPro" id="IPR005467">
    <property type="entry name" value="His_kinase_dom"/>
</dbReference>
<dbReference type="Gene3D" id="1.10.287.130">
    <property type="match status" value="1"/>
</dbReference>
<keyword evidence="4" id="KW-1003">Cell membrane</keyword>
<dbReference type="SUPFAM" id="SSF103190">
    <property type="entry name" value="Sensory domain-like"/>
    <property type="match status" value="1"/>
</dbReference>
<dbReference type="GO" id="GO:0005524">
    <property type="term" value="F:ATP binding"/>
    <property type="evidence" value="ECO:0007669"/>
    <property type="project" value="UniProtKB-KW"/>
</dbReference>
<keyword evidence="13 14" id="KW-0472">Membrane</keyword>
<evidence type="ECO:0000256" key="6">
    <source>
        <dbReference type="ARBA" id="ARBA00022679"/>
    </source>
</evidence>
<accession>A0A084SHP1</accession>
<keyword evidence="11 14" id="KW-1133">Transmembrane helix</keyword>
<dbReference type="Pfam" id="PF02518">
    <property type="entry name" value="HATPase_c"/>
    <property type="match status" value="1"/>
</dbReference>
<evidence type="ECO:0000256" key="7">
    <source>
        <dbReference type="ARBA" id="ARBA00022692"/>
    </source>
</evidence>
<dbReference type="GO" id="GO:0000156">
    <property type="term" value="F:phosphorelay response regulator activity"/>
    <property type="evidence" value="ECO:0007669"/>
    <property type="project" value="TreeGrafter"/>
</dbReference>
<dbReference type="Pfam" id="PF00512">
    <property type="entry name" value="HisKA"/>
    <property type="match status" value="1"/>
</dbReference>
<evidence type="ECO:0000256" key="4">
    <source>
        <dbReference type="ARBA" id="ARBA00022475"/>
    </source>
</evidence>
<dbReference type="PANTHER" id="PTHR42878:SF7">
    <property type="entry name" value="SENSOR HISTIDINE KINASE GLRK"/>
    <property type="match status" value="1"/>
</dbReference>
<sequence length="603" mass="65682">MTFSGESMYLKLRIGLRTKLMIGVSLVLLPLLGLLLVGLEENYEMRRTSLLNNMRQTATTSGLLIDVLLQDARGLAQTIAAEAASRRLEPDELRPFVERLTALTGLVNLAVFDTAGHLVAASTPGPAGLDVSDRSYFQEVLQTKEPVVSEVLIGRLVGRPAVIAAAPILGADGQVRGVVSVNLGLDQLARRMFDIELRPGQAIFVVDPRGRLVFHTARKESSWEERDLSGRPEIQEAIAGNPVLTTEFRGLFRQDPRIAALVPTLQHGWVVGVTWGTQEAFEDLNRIRRLQLAAFVTIALLVIVGAWALATYLSGRVSRLVEHAHVLGSGALGEWSPIKLSRLGTGDELDELTDAFNHMANELKAERERREMFISSVAHDMKNLTSPLSLAAQLLRDPSRQSPDARERTLARLGHQTARIERLVSDLLDASRLDAGHFNLILQPHDLMKLVRGVIEEQQASATGHRLVLEGPGELDVEGDPERLAQVLTNLVSNAIKYSPEGGEVRVTVSAAEGLVHVQVMDNGMGLHPQELTEVFEPYARTAAARKIRGLGLGLYICRAIVEAHGGTIRARSEGLGKGTTFMFTIPSRPPRSGDTSTLLGPG</sequence>
<dbReference type="InterPro" id="IPR050351">
    <property type="entry name" value="BphY/WalK/GraS-like"/>
</dbReference>
<comment type="caution">
    <text evidence="17">The sequence shown here is derived from an EMBL/GenBank/DDBJ whole genome shotgun (WGS) entry which is preliminary data.</text>
</comment>
<proteinExistence type="predicted"/>
<evidence type="ECO:0000256" key="13">
    <source>
        <dbReference type="ARBA" id="ARBA00023136"/>
    </source>
</evidence>
<dbReference type="PROSITE" id="PS50885">
    <property type="entry name" value="HAMP"/>
    <property type="match status" value="1"/>
</dbReference>
<keyword evidence="8" id="KW-0547">Nucleotide-binding</keyword>
<dbReference type="Gene3D" id="3.30.450.20">
    <property type="entry name" value="PAS domain"/>
    <property type="match status" value="1"/>
</dbReference>
<feature type="domain" description="Histidine kinase" evidence="15">
    <location>
        <begin position="376"/>
        <end position="590"/>
    </location>
</feature>
<dbReference type="InterPro" id="IPR004358">
    <property type="entry name" value="Sig_transdc_His_kin-like_C"/>
</dbReference>
<protein>
    <recommendedName>
        <fullName evidence="3">histidine kinase</fullName>
        <ecNumber evidence="3">2.7.13.3</ecNumber>
    </recommendedName>
</protein>
<dbReference type="FunFam" id="3.30.565.10:FF:000006">
    <property type="entry name" value="Sensor histidine kinase WalK"/>
    <property type="match status" value="1"/>
</dbReference>
<dbReference type="PANTHER" id="PTHR42878">
    <property type="entry name" value="TWO-COMPONENT HISTIDINE KINASE"/>
    <property type="match status" value="1"/>
</dbReference>
<dbReference type="InterPro" id="IPR003660">
    <property type="entry name" value="HAMP_dom"/>
</dbReference>
<evidence type="ECO:0000256" key="10">
    <source>
        <dbReference type="ARBA" id="ARBA00022840"/>
    </source>
</evidence>
<keyword evidence="6" id="KW-0808">Transferase</keyword>
<dbReference type="Pfam" id="PF00672">
    <property type="entry name" value="HAMP"/>
    <property type="match status" value="1"/>
</dbReference>
<evidence type="ECO:0000256" key="8">
    <source>
        <dbReference type="ARBA" id="ARBA00022741"/>
    </source>
</evidence>
<evidence type="ECO:0000256" key="5">
    <source>
        <dbReference type="ARBA" id="ARBA00022553"/>
    </source>
</evidence>
<comment type="catalytic activity">
    <reaction evidence="1">
        <text>ATP + protein L-histidine = ADP + protein N-phospho-L-histidine.</text>
        <dbReference type="EC" id="2.7.13.3"/>
    </reaction>
</comment>
<evidence type="ECO:0000256" key="14">
    <source>
        <dbReference type="SAM" id="Phobius"/>
    </source>
</evidence>